<organism evidence="2 3">
    <name type="scientific">Acidaminobacter hydrogenoformans DSM 2784</name>
    <dbReference type="NCBI Taxonomy" id="1120920"/>
    <lineage>
        <taxon>Bacteria</taxon>
        <taxon>Bacillati</taxon>
        <taxon>Bacillota</taxon>
        <taxon>Clostridia</taxon>
        <taxon>Peptostreptococcales</taxon>
        <taxon>Acidaminobacteraceae</taxon>
        <taxon>Acidaminobacter</taxon>
    </lineage>
</organism>
<dbReference type="GO" id="GO:0005737">
    <property type="term" value="C:cytoplasm"/>
    <property type="evidence" value="ECO:0007669"/>
    <property type="project" value="TreeGrafter"/>
</dbReference>
<sequence length="308" mass="34545">MIKLFLLSGFLGAGKTTFLKALLENLPDKKIGIIMNEFGRVSIDGPILDSDDLTMIELNRGSIFCSCLKLSFIRALNEMASYDLDYVFVESSGLADPSNIAEILEVVGVENPEVYDYAGTICIVDALHFMEQISDLVTLKRQIECADIAIVNKIDRVSEEALLEVESVIVSIQPKLRLMRSSYFDVDFSFVEKGIEQVFVPELRDSYNTEENKPKTIMLSYQSPVPQGNLTRFLEAVSQSAYRIKGFVETLEGRFQVDVVSRTIDYAETEKMLEASTLVFLSKIGPQIIRVVDTAWKTEVGTEMKLSN</sequence>
<keyword evidence="3" id="KW-1185">Reference proteome</keyword>
<feature type="domain" description="CobW/HypB/UreG nucleotide-binding" evidence="1">
    <location>
        <begin position="5"/>
        <end position="176"/>
    </location>
</feature>
<reference evidence="2 3" key="1">
    <citation type="submission" date="2016-10" db="EMBL/GenBank/DDBJ databases">
        <authorList>
            <person name="de Groot N.N."/>
        </authorList>
    </citation>
    <scope>NUCLEOTIDE SEQUENCE [LARGE SCALE GENOMIC DNA]</scope>
    <source>
        <strain evidence="2 3">DSM 2784</strain>
    </source>
</reference>
<dbReference type="EMBL" id="FMWL01000004">
    <property type="protein sequence ID" value="SCZ78312.1"/>
    <property type="molecule type" value="Genomic_DNA"/>
</dbReference>
<gene>
    <name evidence="2" type="ORF">SAMN03080599_01204</name>
</gene>
<dbReference type="InterPro" id="IPR051316">
    <property type="entry name" value="Zinc-reg_GTPase_activator"/>
</dbReference>
<dbReference type="Gene3D" id="3.40.50.300">
    <property type="entry name" value="P-loop containing nucleotide triphosphate hydrolases"/>
    <property type="match status" value="1"/>
</dbReference>
<dbReference type="AlphaFoldDB" id="A0A1G5RW22"/>
<dbReference type="Pfam" id="PF02492">
    <property type="entry name" value="cobW"/>
    <property type="match status" value="1"/>
</dbReference>
<dbReference type="PANTHER" id="PTHR13748:SF62">
    <property type="entry name" value="COBW DOMAIN-CONTAINING PROTEIN"/>
    <property type="match status" value="1"/>
</dbReference>
<dbReference type="RefSeq" id="WP_092589992.1">
    <property type="nucleotide sequence ID" value="NZ_FMWL01000004.1"/>
</dbReference>
<evidence type="ECO:0000259" key="1">
    <source>
        <dbReference type="Pfam" id="PF02492"/>
    </source>
</evidence>
<protein>
    <submittedName>
        <fullName evidence="2">GTPase, G3E family</fullName>
    </submittedName>
</protein>
<dbReference type="STRING" id="1120920.SAMN03080599_01204"/>
<accession>A0A1G5RW22</accession>
<dbReference type="Proteomes" id="UP000199208">
    <property type="component" value="Unassembled WGS sequence"/>
</dbReference>
<dbReference type="InterPro" id="IPR027417">
    <property type="entry name" value="P-loop_NTPase"/>
</dbReference>
<dbReference type="OrthoDB" id="9808822at2"/>
<name>A0A1G5RW22_9FIRM</name>
<dbReference type="CDD" id="cd03112">
    <property type="entry name" value="CobW-like"/>
    <property type="match status" value="1"/>
</dbReference>
<evidence type="ECO:0000313" key="3">
    <source>
        <dbReference type="Proteomes" id="UP000199208"/>
    </source>
</evidence>
<dbReference type="InterPro" id="IPR003495">
    <property type="entry name" value="CobW/HypB/UreG_nucleotide-bd"/>
</dbReference>
<evidence type="ECO:0000313" key="2">
    <source>
        <dbReference type="EMBL" id="SCZ78312.1"/>
    </source>
</evidence>
<dbReference type="PANTHER" id="PTHR13748">
    <property type="entry name" value="COBW-RELATED"/>
    <property type="match status" value="1"/>
</dbReference>
<proteinExistence type="predicted"/>
<dbReference type="SUPFAM" id="SSF52540">
    <property type="entry name" value="P-loop containing nucleoside triphosphate hydrolases"/>
    <property type="match status" value="1"/>
</dbReference>